<evidence type="ECO:0000313" key="2">
    <source>
        <dbReference type="EnsemblPlants" id="QL03p014436:mrna"/>
    </source>
</evidence>
<dbReference type="EnsemblPlants" id="QL03p014436:mrna">
    <property type="protein sequence ID" value="QL03p014436:mrna"/>
    <property type="gene ID" value="QL03p014436"/>
</dbReference>
<dbReference type="InParanoid" id="A0A7N2L5L4"/>
<organism evidence="2 3">
    <name type="scientific">Quercus lobata</name>
    <name type="common">Valley oak</name>
    <dbReference type="NCBI Taxonomy" id="97700"/>
    <lineage>
        <taxon>Eukaryota</taxon>
        <taxon>Viridiplantae</taxon>
        <taxon>Streptophyta</taxon>
        <taxon>Embryophyta</taxon>
        <taxon>Tracheophyta</taxon>
        <taxon>Spermatophyta</taxon>
        <taxon>Magnoliopsida</taxon>
        <taxon>eudicotyledons</taxon>
        <taxon>Gunneridae</taxon>
        <taxon>Pentapetalae</taxon>
        <taxon>rosids</taxon>
        <taxon>fabids</taxon>
        <taxon>Fagales</taxon>
        <taxon>Fagaceae</taxon>
        <taxon>Quercus</taxon>
    </lineage>
</organism>
<accession>A0A7N2L5L4</accession>
<dbReference type="Proteomes" id="UP000594261">
    <property type="component" value="Chromosome 3"/>
</dbReference>
<dbReference type="Gramene" id="QL03p014436:mrna">
    <property type="protein sequence ID" value="QL03p014436:mrna"/>
    <property type="gene ID" value="QL03p014436"/>
</dbReference>
<evidence type="ECO:0000256" key="1">
    <source>
        <dbReference type="SAM" id="MobiDB-lite"/>
    </source>
</evidence>
<protein>
    <submittedName>
        <fullName evidence="2">Uncharacterized protein</fullName>
    </submittedName>
</protein>
<proteinExistence type="predicted"/>
<sequence>MVLILCLWNPYVRKLVELPLPNVTYATHGSFNVTIGFGFDPKTNDYKVVRVVTLLDSLDLEHSRPEHMVRGDFVSPTTATVPESEASLQVASVKLGFLGELDGDNPRTDGCTMTHFSSTGSQFSEGSDPHGSSEKSLMVFPGTDEMGGVLTRFDGCGGQGGAVDGLSVDPKSSGAEVGCMGFSVMVADDPAEDFPNSGDVFSSGGQPVNGKPSSSPSLLVSGFSDMF</sequence>
<dbReference type="EMBL" id="LRBV02000003">
    <property type="status" value="NOT_ANNOTATED_CDS"/>
    <property type="molecule type" value="Genomic_DNA"/>
</dbReference>
<reference evidence="2" key="2">
    <citation type="submission" date="2021-01" db="UniProtKB">
        <authorList>
            <consortium name="EnsemblPlants"/>
        </authorList>
    </citation>
    <scope>IDENTIFICATION</scope>
</reference>
<evidence type="ECO:0000313" key="3">
    <source>
        <dbReference type="Proteomes" id="UP000594261"/>
    </source>
</evidence>
<keyword evidence="3" id="KW-1185">Reference proteome</keyword>
<feature type="compositionally biased region" description="Low complexity" evidence="1">
    <location>
        <begin position="212"/>
        <end position="221"/>
    </location>
</feature>
<dbReference type="AlphaFoldDB" id="A0A7N2L5L4"/>
<name>A0A7N2L5L4_QUELO</name>
<reference evidence="2 3" key="1">
    <citation type="journal article" date="2016" name="G3 (Bethesda)">
        <title>First Draft Assembly and Annotation of the Genome of a California Endemic Oak Quercus lobata Nee (Fagaceae).</title>
        <authorList>
            <person name="Sork V.L."/>
            <person name="Fitz-Gibbon S.T."/>
            <person name="Puiu D."/>
            <person name="Crepeau M."/>
            <person name="Gugger P.F."/>
            <person name="Sherman R."/>
            <person name="Stevens K."/>
            <person name="Langley C.H."/>
            <person name="Pellegrini M."/>
            <person name="Salzberg S.L."/>
        </authorList>
    </citation>
    <scope>NUCLEOTIDE SEQUENCE [LARGE SCALE GENOMIC DNA]</scope>
    <source>
        <strain evidence="2 3">cv. SW786</strain>
    </source>
</reference>
<feature type="region of interest" description="Disordered" evidence="1">
    <location>
        <begin position="195"/>
        <end position="227"/>
    </location>
</feature>